<name>A0A226E809_FOLCA</name>
<reference evidence="1 2" key="1">
    <citation type="submission" date="2015-12" db="EMBL/GenBank/DDBJ databases">
        <title>The genome of Folsomia candida.</title>
        <authorList>
            <person name="Faddeeva A."/>
            <person name="Derks M.F."/>
            <person name="Anvar Y."/>
            <person name="Smit S."/>
            <person name="Van Straalen N."/>
            <person name="Roelofs D."/>
        </authorList>
    </citation>
    <scope>NUCLEOTIDE SEQUENCE [LARGE SCALE GENOMIC DNA]</scope>
    <source>
        <strain evidence="1 2">VU population</strain>
        <tissue evidence="1">Whole body</tissue>
    </source>
</reference>
<accession>A0A226E809</accession>
<proteinExistence type="predicted"/>
<dbReference type="Proteomes" id="UP000198287">
    <property type="component" value="Unassembled WGS sequence"/>
</dbReference>
<evidence type="ECO:0000313" key="1">
    <source>
        <dbReference type="EMBL" id="OXA53458.1"/>
    </source>
</evidence>
<sequence length="210" mass="23065">MENTMTFDRAEDAPITVGINWGVPVGMEFAEVDCSGVDDSLSEIDVNDLVPDLGSDVAGVYLGNRQPYAPITSPINPPPSIQTHIKQKLSTLVKNRQNRKVPRIQDLQSSSPIAPKKPQLAMVFHPMLTGFSGCSVVDNSKNNCGPQVYSFIPHTPLSHGQRTRLPSVAENFITSTFCPPPTKENVATRGKRRVVLRATKTYSTYRKSID</sequence>
<organism evidence="1 2">
    <name type="scientific">Folsomia candida</name>
    <name type="common">Springtail</name>
    <dbReference type="NCBI Taxonomy" id="158441"/>
    <lineage>
        <taxon>Eukaryota</taxon>
        <taxon>Metazoa</taxon>
        <taxon>Ecdysozoa</taxon>
        <taxon>Arthropoda</taxon>
        <taxon>Hexapoda</taxon>
        <taxon>Collembola</taxon>
        <taxon>Entomobryomorpha</taxon>
        <taxon>Isotomoidea</taxon>
        <taxon>Isotomidae</taxon>
        <taxon>Proisotominae</taxon>
        <taxon>Folsomia</taxon>
    </lineage>
</organism>
<dbReference type="AlphaFoldDB" id="A0A226E809"/>
<dbReference type="EMBL" id="LNIX01000005">
    <property type="protein sequence ID" value="OXA53458.1"/>
    <property type="molecule type" value="Genomic_DNA"/>
</dbReference>
<protein>
    <submittedName>
        <fullName evidence="1">Uncharacterized protein</fullName>
    </submittedName>
</protein>
<gene>
    <name evidence="1" type="ORF">Fcan01_10244</name>
</gene>
<evidence type="ECO:0000313" key="2">
    <source>
        <dbReference type="Proteomes" id="UP000198287"/>
    </source>
</evidence>
<keyword evidence="2" id="KW-1185">Reference proteome</keyword>
<comment type="caution">
    <text evidence="1">The sequence shown here is derived from an EMBL/GenBank/DDBJ whole genome shotgun (WGS) entry which is preliminary data.</text>
</comment>